<gene>
    <name evidence="4" type="ORF">ACFFGH_23720</name>
</gene>
<evidence type="ECO:0000256" key="1">
    <source>
        <dbReference type="SAM" id="MobiDB-lite"/>
    </source>
</evidence>
<evidence type="ECO:0000259" key="3">
    <source>
        <dbReference type="Pfam" id="PF01551"/>
    </source>
</evidence>
<keyword evidence="4" id="KW-0378">Hydrolase</keyword>
<dbReference type="Proteomes" id="UP001589896">
    <property type="component" value="Unassembled WGS sequence"/>
</dbReference>
<dbReference type="InterPro" id="IPR050570">
    <property type="entry name" value="Cell_wall_metabolism_enzyme"/>
</dbReference>
<comment type="caution">
    <text evidence="4">The sequence shown here is derived from an EMBL/GenBank/DDBJ whole genome shotgun (WGS) entry which is preliminary data.</text>
</comment>
<dbReference type="CDD" id="cd12797">
    <property type="entry name" value="M23_peptidase"/>
    <property type="match status" value="1"/>
</dbReference>
<organism evidence="4 5">
    <name type="scientific">Lysobacter korlensis</name>
    <dbReference type="NCBI Taxonomy" id="553636"/>
    <lineage>
        <taxon>Bacteria</taxon>
        <taxon>Pseudomonadati</taxon>
        <taxon>Pseudomonadota</taxon>
        <taxon>Gammaproteobacteria</taxon>
        <taxon>Lysobacterales</taxon>
        <taxon>Lysobacteraceae</taxon>
        <taxon>Lysobacter</taxon>
    </lineage>
</organism>
<dbReference type="PROSITE" id="PS51318">
    <property type="entry name" value="TAT"/>
    <property type="match status" value="1"/>
</dbReference>
<name>A0ABV6RVP4_9GAMM</name>
<dbReference type="Pfam" id="PF01551">
    <property type="entry name" value="Peptidase_M23"/>
    <property type="match status" value="1"/>
</dbReference>
<protein>
    <submittedName>
        <fullName evidence="4">M23 family metallopeptidase</fullName>
        <ecNumber evidence="4">3.4.24.-</ecNumber>
    </submittedName>
</protein>
<feature type="signal peptide" evidence="2">
    <location>
        <begin position="1"/>
        <end position="38"/>
    </location>
</feature>
<dbReference type="InterPro" id="IPR006311">
    <property type="entry name" value="TAT_signal"/>
</dbReference>
<dbReference type="SUPFAM" id="SSF51261">
    <property type="entry name" value="Duplicated hybrid motif"/>
    <property type="match status" value="1"/>
</dbReference>
<dbReference type="PANTHER" id="PTHR21666">
    <property type="entry name" value="PEPTIDASE-RELATED"/>
    <property type="match status" value="1"/>
</dbReference>
<dbReference type="Gene3D" id="2.70.70.10">
    <property type="entry name" value="Glucose Permease (Domain IIA)"/>
    <property type="match status" value="1"/>
</dbReference>
<sequence>MTRTPLSHARLRRALWQGGLGAALALGLVAGSASPAAAAGAEPAIETVYRFPFDPETTTPDGGEFASEVANGTKRKAPHRGHDFSFGAALGVPIPAIADGIVRAKSSDGPLGNCVALEHADGAFSAYCHMAAPTPLQLGESVEIGDAVGGVGGTPKVPVHLHLTMGWSVDAMAGIGTFDPIPYIAARLAAPQEAEPEAESETAERGTPAEDPRHGVAVTHSIPTAV</sequence>
<feature type="region of interest" description="Disordered" evidence="1">
    <location>
        <begin position="189"/>
        <end position="226"/>
    </location>
</feature>
<keyword evidence="5" id="KW-1185">Reference proteome</keyword>
<dbReference type="RefSeq" id="WP_386672950.1">
    <property type="nucleotide sequence ID" value="NZ_JBHLTG010000006.1"/>
</dbReference>
<evidence type="ECO:0000313" key="4">
    <source>
        <dbReference type="EMBL" id="MFC0680851.1"/>
    </source>
</evidence>
<proteinExistence type="predicted"/>
<dbReference type="PANTHER" id="PTHR21666:SF270">
    <property type="entry name" value="MUREIN HYDROLASE ACTIVATOR ENVC"/>
    <property type="match status" value="1"/>
</dbReference>
<dbReference type="EMBL" id="JBHLTG010000006">
    <property type="protein sequence ID" value="MFC0680851.1"/>
    <property type="molecule type" value="Genomic_DNA"/>
</dbReference>
<evidence type="ECO:0000313" key="5">
    <source>
        <dbReference type="Proteomes" id="UP001589896"/>
    </source>
</evidence>
<keyword evidence="2" id="KW-0732">Signal</keyword>
<evidence type="ECO:0000256" key="2">
    <source>
        <dbReference type="SAM" id="SignalP"/>
    </source>
</evidence>
<feature type="chain" id="PRO_5047224007" evidence="2">
    <location>
        <begin position="39"/>
        <end position="226"/>
    </location>
</feature>
<dbReference type="EC" id="3.4.24.-" evidence="4"/>
<feature type="domain" description="M23ase beta-sheet core" evidence="3">
    <location>
        <begin position="78"/>
        <end position="165"/>
    </location>
</feature>
<dbReference type="InterPro" id="IPR016047">
    <property type="entry name" value="M23ase_b-sheet_dom"/>
</dbReference>
<accession>A0ABV6RVP4</accession>
<feature type="compositionally biased region" description="Basic and acidic residues" evidence="1">
    <location>
        <begin position="202"/>
        <end position="214"/>
    </location>
</feature>
<dbReference type="GO" id="GO:0016787">
    <property type="term" value="F:hydrolase activity"/>
    <property type="evidence" value="ECO:0007669"/>
    <property type="project" value="UniProtKB-KW"/>
</dbReference>
<reference evidence="4 5" key="1">
    <citation type="submission" date="2024-09" db="EMBL/GenBank/DDBJ databases">
        <authorList>
            <person name="Sun Q."/>
            <person name="Mori K."/>
        </authorList>
    </citation>
    <scope>NUCLEOTIDE SEQUENCE [LARGE SCALE GENOMIC DNA]</scope>
    <source>
        <strain evidence="4 5">KCTC 23076</strain>
    </source>
</reference>
<dbReference type="InterPro" id="IPR011055">
    <property type="entry name" value="Dup_hybrid_motif"/>
</dbReference>